<accession>A0A6M6JTB0</accession>
<keyword evidence="3" id="KW-1133">Transmembrane helix</keyword>
<dbReference type="Proteomes" id="UP000505377">
    <property type="component" value="Chromosome"/>
</dbReference>
<comment type="subcellular location">
    <subcellularLocation>
        <location evidence="1">Endomembrane system</location>
        <topology evidence="1">Multi-pass membrane protein</topology>
    </subcellularLocation>
</comment>
<sequence>MPTLGPRRVAAFRALWNAVSSSRRPGAPGLGDRLRALPRLATAAASGRFPEARGRLVLLLLALAYLVSPVDLVPEAFLGLLGLTDDAVVALWIGGTFLAETDRFLSWERTAAPGRSRPTVIDQPPPN</sequence>
<evidence type="ECO:0000313" key="6">
    <source>
        <dbReference type="EMBL" id="QJY49802.1"/>
    </source>
</evidence>
<dbReference type="GO" id="GO:0012505">
    <property type="term" value="C:endomembrane system"/>
    <property type="evidence" value="ECO:0007669"/>
    <property type="project" value="UniProtKB-SubCell"/>
</dbReference>
<evidence type="ECO:0000256" key="4">
    <source>
        <dbReference type="ARBA" id="ARBA00023136"/>
    </source>
</evidence>
<keyword evidence="2" id="KW-0812">Transmembrane</keyword>
<evidence type="ECO:0000259" key="5">
    <source>
        <dbReference type="Pfam" id="PF06803"/>
    </source>
</evidence>
<reference evidence="6 7" key="1">
    <citation type="submission" date="2020-05" db="EMBL/GenBank/DDBJ databases">
        <authorList>
            <person name="Mo P."/>
        </authorList>
    </citation>
    <scope>NUCLEOTIDE SEQUENCE [LARGE SCALE GENOMIC DNA]</scope>
    <source>
        <strain evidence="6 7">Gen01</strain>
    </source>
</reference>
<dbReference type="RefSeq" id="WP_172166501.1">
    <property type="nucleotide sequence ID" value="NZ_CP053564.1"/>
</dbReference>
<name>A0A6M6JTB0_9PSEU</name>
<keyword evidence="7" id="KW-1185">Reference proteome</keyword>
<keyword evidence="4" id="KW-0472">Membrane</keyword>
<proteinExistence type="predicted"/>
<evidence type="ECO:0000256" key="2">
    <source>
        <dbReference type="ARBA" id="ARBA00022692"/>
    </source>
</evidence>
<evidence type="ECO:0000256" key="1">
    <source>
        <dbReference type="ARBA" id="ARBA00004127"/>
    </source>
</evidence>
<dbReference type="Pfam" id="PF06803">
    <property type="entry name" value="DUF1232"/>
    <property type="match status" value="1"/>
</dbReference>
<dbReference type="AlphaFoldDB" id="A0A6M6JTB0"/>
<gene>
    <name evidence="6" type="ORF">HOP40_31880</name>
</gene>
<evidence type="ECO:0000256" key="3">
    <source>
        <dbReference type="ARBA" id="ARBA00022989"/>
    </source>
</evidence>
<evidence type="ECO:0000313" key="7">
    <source>
        <dbReference type="Proteomes" id="UP000505377"/>
    </source>
</evidence>
<protein>
    <submittedName>
        <fullName evidence="6">DUF1232 domain-containing protein</fullName>
    </submittedName>
</protein>
<dbReference type="KEGG" id="pbro:HOP40_31880"/>
<organism evidence="6 7">
    <name type="scientific">Pseudonocardia broussonetiae</name>
    <dbReference type="NCBI Taxonomy" id="2736640"/>
    <lineage>
        <taxon>Bacteria</taxon>
        <taxon>Bacillati</taxon>
        <taxon>Actinomycetota</taxon>
        <taxon>Actinomycetes</taxon>
        <taxon>Pseudonocardiales</taxon>
        <taxon>Pseudonocardiaceae</taxon>
        <taxon>Pseudonocardia</taxon>
    </lineage>
</organism>
<feature type="domain" description="DUF1232" evidence="5">
    <location>
        <begin position="56"/>
        <end position="92"/>
    </location>
</feature>
<dbReference type="InterPro" id="IPR010652">
    <property type="entry name" value="DUF1232"/>
</dbReference>
<dbReference type="EMBL" id="CP053564">
    <property type="protein sequence ID" value="QJY49802.1"/>
    <property type="molecule type" value="Genomic_DNA"/>
</dbReference>